<protein>
    <submittedName>
        <fullName evidence="1">Uncharacterized protein</fullName>
    </submittedName>
</protein>
<dbReference type="Pfam" id="PF07816">
    <property type="entry name" value="DUF1645"/>
    <property type="match status" value="1"/>
</dbReference>
<evidence type="ECO:0000313" key="2">
    <source>
        <dbReference type="Proteomes" id="UP001237642"/>
    </source>
</evidence>
<accession>A0AAD8H399</accession>
<organism evidence="1 2">
    <name type="scientific">Heracleum sosnowskyi</name>
    <dbReference type="NCBI Taxonomy" id="360622"/>
    <lineage>
        <taxon>Eukaryota</taxon>
        <taxon>Viridiplantae</taxon>
        <taxon>Streptophyta</taxon>
        <taxon>Embryophyta</taxon>
        <taxon>Tracheophyta</taxon>
        <taxon>Spermatophyta</taxon>
        <taxon>Magnoliopsida</taxon>
        <taxon>eudicotyledons</taxon>
        <taxon>Gunneridae</taxon>
        <taxon>Pentapetalae</taxon>
        <taxon>asterids</taxon>
        <taxon>campanulids</taxon>
        <taxon>Apiales</taxon>
        <taxon>Apiaceae</taxon>
        <taxon>Apioideae</taxon>
        <taxon>apioid superclade</taxon>
        <taxon>Tordylieae</taxon>
        <taxon>Tordyliinae</taxon>
        <taxon>Heracleum</taxon>
    </lineage>
</organism>
<evidence type="ECO:0000313" key="1">
    <source>
        <dbReference type="EMBL" id="KAK1359691.1"/>
    </source>
</evidence>
<comment type="caution">
    <text evidence="1">The sequence shown here is derived from an EMBL/GenBank/DDBJ whole genome shotgun (WGS) entry which is preliminary data.</text>
</comment>
<dbReference type="PANTHER" id="PTHR33095:SF127">
    <property type="entry name" value="OS05G0578100 PROTEIN"/>
    <property type="match status" value="1"/>
</dbReference>
<proteinExistence type="predicted"/>
<sequence length="194" mass="22047">MQSLSFLFSHSPSFNRTCSSSSNNNKSTGRFLLQDAFIQDDADRLVSSNTQQQQQHCNDDSEDEFEFAFASVLSPVPADQIFYNGQIRVRPFYPHFNVENKSVVSCMIPRAARLPLRKLLVEERELDNSASSCSSSVTDELERVEVGTYCIWDLNTADDSREPCKKSMRRPKLRDFLQKSNSSGTNSFAFVKFS</sequence>
<name>A0AAD8H399_9APIA</name>
<dbReference type="PANTHER" id="PTHR33095">
    <property type="entry name" value="OS07G0619500 PROTEIN"/>
    <property type="match status" value="1"/>
</dbReference>
<reference evidence="1" key="2">
    <citation type="submission" date="2023-05" db="EMBL/GenBank/DDBJ databases">
        <authorList>
            <person name="Schelkunov M.I."/>
        </authorList>
    </citation>
    <scope>NUCLEOTIDE SEQUENCE</scope>
    <source>
        <strain evidence="1">Hsosn_3</strain>
        <tissue evidence="1">Leaf</tissue>
    </source>
</reference>
<gene>
    <name evidence="1" type="ORF">POM88_044165</name>
</gene>
<dbReference type="EMBL" id="JAUIZM010000010">
    <property type="protein sequence ID" value="KAK1359691.1"/>
    <property type="molecule type" value="Genomic_DNA"/>
</dbReference>
<dbReference type="InterPro" id="IPR012442">
    <property type="entry name" value="DUF1645_plant"/>
</dbReference>
<dbReference type="AlphaFoldDB" id="A0AAD8H399"/>
<reference evidence="1" key="1">
    <citation type="submission" date="2023-02" db="EMBL/GenBank/DDBJ databases">
        <title>Genome of toxic invasive species Heracleum sosnowskyi carries increased number of genes despite the absence of recent whole-genome duplications.</title>
        <authorList>
            <person name="Schelkunov M."/>
            <person name="Shtratnikova V."/>
            <person name="Makarenko M."/>
            <person name="Klepikova A."/>
            <person name="Omelchenko D."/>
            <person name="Novikova G."/>
            <person name="Obukhova E."/>
            <person name="Bogdanov V."/>
            <person name="Penin A."/>
            <person name="Logacheva M."/>
        </authorList>
    </citation>
    <scope>NUCLEOTIDE SEQUENCE</scope>
    <source>
        <strain evidence="1">Hsosn_3</strain>
        <tissue evidence="1">Leaf</tissue>
    </source>
</reference>
<keyword evidence="2" id="KW-1185">Reference proteome</keyword>
<dbReference type="Proteomes" id="UP001237642">
    <property type="component" value="Unassembled WGS sequence"/>
</dbReference>